<feature type="compositionally biased region" description="Polar residues" evidence="1">
    <location>
        <begin position="365"/>
        <end position="374"/>
    </location>
</feature>
<dbReference type="InterPro" id="IPR000313">
    <property type="entry name" value="PWWP_dom"/>
</dbReference>
<feature type="region of interest" description="Disordered" evidence="1">
    <location>
        <begin position="334"/>
        <end position="374"/>
    </location>
</feature>
<evidence type="ECO:0000313" key="4">
    <source>
        <dbReference type="Proteomes" id="UP000826271"/>
    </source>
</evidence>
<evidence type="ECO:0000259" key="2">
    <source>
        <dbReference type="PROSITE" id="PS50812"/>
    </source>
</evidence>
<dbReference type="CDD" id="cd05162">
    <property type="entry name" value="PWWP"/>
    <property type="match status" value="1"/>
</dbReference>
<name>A0AAV6X150_9LAMI</name>
<dbReference type="PROSITE" id="PS50812">
    <property type="entry name" value="PWWP"/>
    <property type="match status" value="1"/>
</dbReference>
<dbReference type="PANTHER" id="PTHR10688:SF5">
    <property type="entry name" value="PWWP DOMAIN-CONTAINING PROTEIN 1-RELATED"/>
    <property type="match status" value="1"/>
</dbReference>
<dbReference type="Pfam" id="PF00855">
    <property type="entry name" value="PWWP"/>
    <property type="match status" value="1"/>
</dbReference>
<organism evidence="3 4">
    <name type="scientific">Buddleja alternifolia</name>
    <dbReference type="NCBI Taxonomy" id="168488"/>
    <lineage>
        <taxon>Eukaryota</taxon>
        <taxon>Viridiplantae</taxon>
        <taxon>Streptophyta</taxon>
        <taxon>Embryophyta</taxon>
        <taxon>Tracheophyta</taxon>
        <taxon>Spermatophyta</taxon>
        <taxon>Magnoliopsida</taxon>
        <taxon>eudicotyledons</taxon>
        <taxon>Gunneridae</taxon>
        <taxon>Pentapetalae</taxon>
        <taxon>asterids</taxon>
        <taxon>lamiids</taxon>
        <taxon>Lamiales</taxon>
        <taxon>Scrophulariaceae</taxon>
        <taxon>Buddlejeae</taxon>
        <taxon>Buddleja</taxon>
    </lineage>
</organism>
<feature type="domain" description="PWWP" evidence="2">
    <location>
        <begin position="137"/>
        <end position="198"/>
    </location>
</feature>
<dbReference type="Proteomes" id="UP000826271">
    <property type="component" value="Unassembled WGS sequence"/>
</dbReference>
<dbReference type="SMART" id="SM00293">
    <property type="entry name" value="PWWP"/>
    <property type="match status" value="1"/>
</dbReference>
<comment type="caution">
    <text evidence="3">The sequence shown here is derived from an EMBL/GenBank/DDBJ whole genome shotgun (WGS) entry which is preliminary data.</text>
</comment>
<protein>
    <recommendedName>
        <fullName evidence="2">PWWP domain-containing protein</fullName>
    </recommendedName>
</protein>
<evidence type="ECO:0000313" key="3">
    <source>
        <dbReference type="EMBL" id="KAG8372955.1"/>
    </source>
</evidence>
<dbReference type="EMBL" id="WHWC01000012">
    <property type="protein sequence ID" value="KAG8372955.1"/>
    <property type="molecule type" value="Genomic_DNA"/>
</dbReference>
<sequence>MGCGEIEDLELASMDLYSRVKLRASNAKRYKDRNGDFDNVESANARLSESSRIERANQISAIASSKKENRYGDNPLSIRKCDGFMWLLEIAKGELSSQITDKKNSIENFVWSDFSAEGTAVEMLRELSKERLSNFTVGDLVWGKIKSHPWWPGQIYDESKASPSIFIKKQKGRVLVAFFGDNTYGWLNPKNVLPFESHFVEKSKQSQDGLFLTAIEEAVFLVKKRSALGLTCKCRNRSAFRLTKNEGFFDVDVAGYGYGNVYSMEQIEKARNVFKPHEMLSFVQKLALRPNIDVQKNVTRIRNVARALAYRKAVFEEFDETYAEAFGIPAVSKEDPAKKKAHEAPYPLEESKKDDSGKQVEPSASKVQPQSSNLRVNVLQKRSLQDISMPWFREFEADDLVQANKKRSIFDSQEKTIMKRQEKTKEINSMADKARP</sequence>
<dbReference type="SUPFAM" id="SSF63748">
    <property type="entry name" value="Tudor/PWWP/MBT"/>
    <property type="match status" value="1"/>
</dbReference>
<reference evidence="3" key="1">
    <citation type="submission" date="2019-10" db="EMBL/GenBank/DDBJ databases">
        <authorList>
            <person name="Zhang R."/>
            <person name="Pan Y."/>
            <person name="Wang J."/>
            <person name="Ma R."/>
            <person name="Yu S."/>
        </authorList>
    </citation>
    <scope>NUCLEOTIDE SEQUENCE</scope>
    <source>
        <strain evidence="3">LA-IB0</strain>
        <tissue evidence="3">Leaf</tissue>
    </source>
</reference>
<dbReference type="PANTHER" id="PTHR10688">
    <property type="entry name" value="PWWP DOMAIN-CONTAINING PROTEIN"/>
    <property type="match status" value="1"/>
</dbReference>
<dbReference type="AlphaFoldDB" id="A0AAV6X150"/>
<dbReference type="Gene3D" id="2.30.30.140">
    <property type="match status" value="1"/>
</dbReference>
<feature type="compositionally biased region" description="Basic and acidic residues" evidence="1">
    <location>
        <begin position="349"/>
        <end position="358"/>
    </location>
</feature>
<dbReference type="InterPro" id="IPR052657">
    <property type="entry name" value="PDP_family_Arabidopsis"/>
</dbReference>
<evidence type="ECO:0000256" key="1">
    <source>
        <dbReference type="SAM" id="MobiDB-lite"/>
    </source>
</evidence>
<keyword evidence="4" id="KW-1185">Reference proteome</keyword>
<gene>
    <name evidence="3" type="ORF">BUALT_Bualt12G0120900</name>
</gene>
<proteinExistence type="predicted"/>
<feature type="compositionally biased region" description="Basic and acidic residues" evidence="1">
    <location>
        <begin position="408"/>
        <end position="436"/>
    </location>
</feature>
<accession>A0AAV6X150</accession>
<feature type="region of interest" description="Disordered" evidence="1">
    <location>
        <begin position="406"/>
        <end position="436"/>
    </location>
</feature>